<name>A0AAV9U7D2_9PEZI</name>
<feature type="signal peptide" evidence="1">
    <location>
        <begin position="1"/>
        <end position="17"/>
    </location>
</feature>
<protein>
    <submittedName>
        <fullName evidence="2">Uncharacterized protein</fullName>
    </submittedName>
</protein>
<dbReference type="AlphaFoldDB" id="A0AAV9U7D2"/>
<accession>A0AAV9U7D2</accession>
<sequence>MKFFSILAIAVLPLAFASPIEVPEALQKRACNNYNAVSACSNACKSYSSSACTTMCKNATSPSCHAQCYSSRLNSCKNCCAARCTMC</sequence>
<feature type="chain" id="PRO_5043698714" evidence="1">
    <location>
        <begin position="18"/>
        <end position="87"/>
    </location>
</feature>
<keyword evidence="3" id="KW-1185">Reference proteome</keyword>
<dbReference type="Proteomes" id="UP001373714">
    <property type="component" value="Unassembled WGS sequence"/>
</dbReference>
<dbReference type="EMBL" id="JAVHNS010000013">
    <property type="protein sequence ID" value="KAK6337542.1"/>
    <property type="molecule type" value="Genomic_DNA"/>
</dbReference>
<organism evidence="2 3">
    <name type="scientific">Orbilia blumenaviensis</name>
    <dbReference type="NCBI Taxonomy" id="1796055"/>
    <lineage>
        <taxon>Eukaryota</taxon>
        <taxon>Fungi</taxon>
        <taxon>Dikarya</taxon>
        <taxon>Ascomycota</taxon>
        <taxon>Pezizomycotina</taxon>
        <taxon>Orbiliomycetes</taxon>
        <taxon>Orbiliales</taxon>
        <taxon>Orbiliaceae</taxon>
        <taxon>Orbilia</taxon>
    </lineage>
</organism>
<comment type="caution">
    <text evidence="2">The sequence shown here is derived from an EMBL/GenBank/DDBJ whole genome shotgun (WGS) entry which is preliminary data.</text>
</comment>
<evidence type="ECO:0000256" key="1">
    <source>
        <dbReference type="SAM" id="SignalP"/>
    </source>
</evidence>
<reference evidence="2 3" key="1">
    <citation type="submission" date="2019-10" db="EMBL/GenBank/DDBJ databases">
        <authorList>
            <person name="Palmer J.M."/>
        </authorList>
    </citation>
    <scope>NUCLEOTIDE SEQUENCE [LARGE SCALE GENOMIC DNA]</scope>
    <source>
        <strain evidence="2 3">TWF730</strain>
    </source>
</reference>
<evidence type="ECO:0000313" key="2">
    <source>
        <dbReference type="EMBL" id="KAK6337542.1"/>
    </source>
</evidence>
<gene>
    <name evidence="2" type="ORF">TWF730_002939</name>
</gene>
<evidence type="ECO:0000313" key="3">
    <source>
        <dbReference type="Proteomes" id="UP001373714"/>
    </source>
</evidence>
<keyword evidence="1" id="KW-0732">Signal</keyword>
<proteinExistence type="predicted"/>